<dbReference type="InterPro" id="IPR029044">
    <property type="entry name" value="Nucleotide-diphossugar_trans"/>
</dbReference>
<dbReference type="Proteomes" id="UP001212841">
    <property type="component" value="Unassembled WGS sequence"/>
</dbReference>
<dbReference type="SUPFAM" id="SSF53448">
    <property type="entry name" value="Nucleotide-diphospho-sugar transferases"/>
    <property type="match status" value="1"/>
</dbReference>
<reference evidence="2" key="1">
    <citation type="submission" date="2020-05" db="EMBL/GenBank/DDBJ databases">
        <title>Phylogenomic resolution of chytrid fungi.</title>
        <authorList>
            <person name="Stajich J.E."/>
            <person name="Amses K."/>
            <person name="Simmons R."/>
            <person name="Seto K."/>
            <person name="Myers J."/>
            <person name="Bonds A."/>
            <person name="Quandt C.A."/>
            <person name="Barry K."/>
            <person name="Liu P."/>
            <person name="Grigoriev I."/>
            <person name="Longcore J.E."/>
            <person name="James T.Y."/>
        </authorList>
    </citation>
    <scope>NUCLEOTIDE SEQUENCE</scope>
    <source>
        <strain evidence="2">JEL0318</strain>
    </source>
</reference>
<dbReference type="EMBL" id="JADGJD010000875">
    <property type="protein sequence ID" value="KAJ3047936.1"/>
    <property type="molecule type" value="Genomic_DNA"/>
</dbReference>
<gene>
    <name evidence="2" type="ORF">HK097_011029</name>
</gene>
<protein>
    <recommendedName>
        <fullName evidence="4">Alpha-1,4-N-acetylglucosaminyltransferase</fullName>
    </recommendedName>
</protein>
<proteinExistence type="inferred from homology"/>
<keyword evidence="3" id="KW-1185">Reference proteome</keyword>
<dbReference type="PANTHER" id="PTHR46830">
    <property type="entry name" value="TRANSFERASE, PUTATIVE-RELATED"/>
    <property type="match status" value="1"/>
</dbReference>
<name>A0AAD5SA01_9FUNG</name>
<dbReference type="Pfam" id="PF04488">
    <property type="entry name" value="Gly_transf_sug"/>
    <property type="match status" value="1"/>
</dbReference>
<dbReference type="InterPro" id="IPR007577">
    <property type="entry name" value="GlycoTrfase_DXD_sugar-bd_CS"/>
</dbReference>
<dbReference type="Gene3D" id="3.90.550.20">
    <property type="match status" value="1"/>
</dbReference>
<evidence type="ECO:0000256" key="1">
    <source>
        <dbReference type="ARBA" id="ARBA00009003"/>
    </source>
</evidence>
<comment type="similarity">
    <text evidence="1">Belongs to the glycosyltransferase 32 family.</text>
</comment>
<dbReference type="PANTHER" id="PTHR46830:SF2">
    <property type="entry name" value="ALPHA-1,4-N-ACETYLGLUCOSAMINYLTRANSFERASE"/>
    <property type="match status" value="1"/>
</dbReference>
<accession>A0AAD5SA01</accession>
<evidence type="ECO:0000313" key="2">
    <source>
        <dbReference type="EMBL" id="KAJ3047936.1"/>
    </source>
</evidence>
<comment type="caution">
    <text evidence="2">The sequence shown here is derived from an EMBL/GenBank/DDBJ whole genome shotgun (WGS) entry which is preliminary data.</text>
</comment>
<evidence type="ECO:0000313" key="3">
    <source>
        <dbReference type="Proteomes" id="UP001212841"/>
    </source>
</evidence>
<evidence type="ECO:0008006" key="4">
    <source>
        <dbReference type="Google" id="ProtNLM"/>
    </source>
</evidence>
<dbReference type="AlphaFoldDB" id="A0AAD5SA01"/>
<organism evidence="2 3">
    <name type="scientific">Rhizophlyctis rosea</name>
    <dbReference type="NCBI Taxonomy" id="64517"/>
    <lineage>
        <taxon>Eukaryota</taxon>
        <taxon>Fungi</taxon>
        <taxon>Fungi incertae sedis</taxon>
        <taxon>Chytridiomycota</taxon>
        <taxon>Chytridiomycota incertae sedis</taxon>
        <taxon>Chytridiomycetes</taxon>
        <taxon>Rhizophlyctidales</taxon>
        <taxon>Rhizophlyctidaceae</taxon>
        <taxon>Rhizophlyctis</taxon>
    </lineage>
</organism>
<sequence>MCHRHVTGIFLVPWSLRYRPNEFGSTSSLVLANPSPELEVHRPRQSHERTANPLPYLRHALPRHDFNRPEFMDNCSAPTTQPLPPQKIPKYVHFVFCLLPDCTFGLFEYLIISAAHHSIRPTRIFFHHLHSPPPTKWWNLAKTSFITDVRKVDDVTSIFGNPVDHFAHKADVIRLQALQTWGGIYLDMDVVAIQSFDPLLHHSFVMGREGVPWERYTGLCNGVILSSPHSLFLKRWYNSYRSFDQSQWAYHSVALPLKLANKHKEEICTLPPNAMFWPAYFANHVSFVHQEEEYEFRNGRQYAYHVYHGGREYLEGLTVEKVREGKSSFLRLVKNFLPEGVGDEE</sequence>